<organism evidence="2 3">
    <name type="scientific">Schizopora paradoxa</name>
    <dbReference type="NCBI Taxonomy" id="27342"/>
    <lineage>
        <taxon>Eukaryota</taxon>
        <taxon>Fungi</taxon>
        <taxon>Dikarya</taxon>
        <taxon>Basidiomycota</taxon>
        <taxon>Agaricomycotina</taxon>
        <taxon>Agaricomycetes</taxon>
        <taxon>Hymenochaetales</taxon>
        <taxon>Schizoporaceae</taxon>
        <taxon>Schizopora</taxon>
    </lineage>
</organism>
<feature type="compositionally biased region" description="Basic and acidic residues" evidence="1">
    <location>
        <begin position="641"/>
        <end position="655"/>
    </location>
</feature>
<reference evidence="2 3" key="1">
    <citation type="submission" date="2015-04" db="EMBL/GenBank/DDBJ databases">
        <title>Complete genome sequence of Schizopora paradoxa KUC8140, a cosmopolitan wood degrader in East Asia.</title>
        <authorList>
            <consortium name="DOE Joint Genome Institute"/>
            <person name="Min B."/>
            <person name="Park H."/>
            <person name="Jang Y."/>
            <person name="Kim J.-J."/>
            <person name="Kim K.H."/>
            <person name="Pangilinan J."/>
            <person name="Lipzen A."/>
            <person name="Riley R."/>
            <person name="Grigoriev I.V."/>
            <person name="Spatafora J.W."/>
            <person name="Choi I.-G."/>
        </authorList>
    </citation>
    <scope>NUCLEOTIDE SEQUENCE [LARGE SCALE GENOMIC DNA]</scope>
    <source>
        <strain evidence="2 3">KUC8140</strain>
    </source>
</reference>
<feature type="compositionally biased region" description="Basic and acidic residues" evidence="1">
    <location>
        <begin position="7"/>
        <end position="21"/>
    </location>
</feature>
<feature type="compositionally biased region" description="Basic and acidic residues" evidence="1">
    <location>
        <begin position="462"/>
        <end position="473"/>
    </location>
</feature>
<protein>
    <submittedName>
        <fullName evidence="2">Uncharacterized protein</fullName>
    </submittedName>
</protein>
<evidence type="ECO:0000313" key="3">
    <source>
        <dbReference type="Proteomes" id="UP000053477"/>
    </source>
</evidence>
<feature type="region of interest" description="Disordered" evidence="1">
    <location>
        <begin position="1"/>
        <end position="98"/>
    </location>
</feature>
<accession>A0A0H2R2S5</accession>
<evidence type="ECO:0000313" key="2">
    <source>
        <dbReference type="EMBL" id="KLO06065.1"/>
    </source>
</evidence>
<dbReference type="InParanoid" id="A0A0H2R2S5"/>
<feature type="compositionally biased region" description="Polar residues" evidence="1">
    <location>
        <begin position="196"/>
        <end position="207"/>
    </location>
</feature>
<dbReference type="Proteomes" id="UP000053477">
    <property type="component" value="Unassembled WGS sequence"/>
</dbReference>
<feature type="region of interest" description="Disordered" evidence="1">
    <location>
        <begin position="462"/>
        <end position="500"/>
    </location>
</feature>
<feature type="compositionally biased region" description="Basic and acidic residues" evidence="1">
    <location>
        <begin position="174"/>
        <end position="184"/>
    </location>
</feature>
<dbReference type="EMBL" id="KQ086241">
    <property type="protein sequence ID" value="KLO06065.1"/>
    <property type="molecule type" value="Genomic_DNA"/>
</dbReference>
<proteinExistence type="predicted"/>
<keyword evidence="3" id="KW-1185">Reference proteome</keyword>
<feature type="region of interest" description="Disordered" evidence="1">
    <location>
        <begin position="139"/>
        <end position="213"/>
    </location>
</feature>
<name>A0A0H2R2S5_9AGAM</name>
<gene>
    <name evidence="2" type="ORF">SCHPADRAFT_895768</name>
</gene>
<dbReference type="AlphaFoldDB" id="A0A0H2R2S5"/>
<feature type="region of interest" description="Disordered" evidence="1">
    <location>
        <begin position="623"/>
        <end position="655"/>
    </location>
</feature>
<sequence length="693" mass="77709">MSEDGSEPDHLKKEKHRDLKNSRIPVLVTNYKAVGPVTRSSSRARGKTGTEGRGATHRKIIRHSLSSSPVSAKGKSKISRQSGPNVKAKARNKLGTTSRPKKEYEYVYYMKEPAAFRLDRNSSSSKNVQKKSKLLSLKAANHGECSNSIPESGRMISFDPDSQSTGDSGIEIVSEGHGELEKTAKGSQTHGDDQSENSLLSSESMQHSNEHRVPLPGSFISYDEQQDQDYEVLHAAGHQEGDRDASPNITNHFQNSGDRFRACNWAELSAVFWVTLQVLMHISVSSISTILECFSFLAVLSLNYLRIAVDPIPLVIAEFAVKKKKGGEYRDGMKILSRWQILVRFLKWAEISNLEELESRGALRHREERKMRNLILKVQRYSYGIPSTRTDSNIKKREAGTCACLLEAPEPGYLSDSSTSPPLRAKRHLFVTDGIDGDGKPRAVHARRRLKKHPTIGWDLSNRRLIPDREPQKTTKSQPGLCYESSYRHHSSRDNPRKPRLRVQVGTSTSDDFTLALQYNGGHSVRNHQLVTAFWKGGSESESSNSNIYLRVSLLLIMALPPYLSSAPTQVYITEAQRSALTFSGALGGNYFNQTARMRATVKILQNDIYWIKSLHLHQRREGGRRKRRKWRQECGAGGDYNEKTKRGGGGDRARGPFFPISDDPFGDFASRCVLSRRWRPFTIISGSHTAAC</sequence>
<evidence type="ECO:0000256" key="1">
    <source>
        <dbReference type="SAM" id="MobiDB-lite"/>
    </source>
</evidence>